<dbReference type="InterPro" id="IPR000215">
    <property type="entry name" value="Serpin_fam"/>
</dbReference>
<evidence type="ECO:0000256" key="4">
    <source>
        <dbReference type="ARBA" id="ARBA00022690"/>
    </source>
</evidence>
<dbReference type="GeneID" id="108740009"/>
<comment type="similarity">
    <text evidence="2 8">Belongs to the serpin family.</text>
</comment>
<evidence type="ECO:0000313" key="10">
    <source>
        <dbReference type="Proteomes" id="UP000192223"/>
    </source>
</evidence>
<organism evidence="10 11">
    <name type="scientific">Agrilus planipennis</name>
    <name type="common">Emerald ash borer</name>
    <name type="synonym">Agrilus marcopoli</name>
    <dbReference type="NCBI Taxonomy" id="224129"/>
    <lineage>
        <taxon>Eukaryota</taxon>
        <taxon>Metazoa</taxon>
        <taxon>Ecdysozoa</taxon>
        <taxon>Arthropoda</taxon>
        <taxon>Hexapoda</taxon>
        <taxon>Insecta</taxon>
        <taxon>Pterygota</taxon>
        <taxon>Neoptera</taxon>
        <taxon>Endopterygota</taxon>
        <taxon>Coleoptera</taxon>
        <taxon>Polyphaga</taxon>
        <taxon>Elateriformia</taxon>
        <taxon>Buprestoidea</taxon>
        <taxon>Buprestidae</taxon>
        <taxon>Agrilinae</taxon>
        <taxon>Agrilus</taxon>
    </lineage>
</organism>
<evidence type="ECO:0000256" key="3">
    <source>
        <dbReference type="ARBA" id="ARBA00022525"/>
    </source>
</evidence>
<dbReference type="FunFam" id="3.30.497.10:FF:000031">
    <property type="entry name" value="Putative salivary serpin"/>
    <property type="match status" value="1"/>
</dbReference>
<evidence type="ECO:0000259" key="9">
    <source>
        <dbReference type="SMART" id="SM00093"/>
    </source>
</evidence>
<evidence type="ECO:0000256" key="6">
    <source>
        <dbReference type="ARBA" id="ARBA00022900"/>
    </source>
</evidence>
<dbReference type="CDD" id="cd19601">
    <property type="entry name" value="serpin42Da-like"/>
    <property type="match status" value="1"/>
</dbReference>
<gene>
    <name evidence="11" type="primary">LOC108740009</name>
</gene>
<dbReference type="InterPro" id="IPR036186">
    <property type="entry name" value="Serpin_sf"/>
</dbReference>
<dbReference type="InterPro" id="IPR023795">
    <property type="entry name" value="Serpin_CS"/>
</dbReference>
<evidence type="ECO:0000313" key="11">
    <source>
        <dbReference type="RefSeq" id="XP_018329661.1"/>
    </source>
</evidence>
<dbReference type="PROSITE" id="PS00284">
    <property type="entry name" value="SERPIN"/>
    <property type="match status" value="1"/>
</dbReference>
<dbReference type="Pfam" id="PF00079">
    <property type="entry name" value="Serpin"/>
    <property type="match status" value="1"/>
</dbReference>
<evidence type="ECO:0000256" key="7">
    <source>
        <dbReference type="ARBA" id="ARBA00023180"/>
    </source>
</evidence>
<dbReference type="Gene3D" id="3.30.497.10">
    <property type="entry name" value="Antithrombin, subunit I, domain 2"/>
    <property type="match status" value="1"/>
</dbReference>
<dbReference type="OrthoDB" id="671595at2759"/>
<keyword evidence="3" id="KW-0964">Secreted</keyword>
<evidence type="ECO:0000256" key="8">
    <source>
        <dbReference type="RuleBase" id="RU000411"/>
    </source>
</evidence>
<evidence type="ECO:0000256" key="1">
    <source>
        <dbReference type="ARBA" id="ARBA00004613"/>
    </source>
</evidence>
<dbReference type="PANTHER" id="PTHR11461">
    <property type="entry name" value="SERINE PROTEASE INHIBITOR, SERPIN"/>
    <property type="match status" value="1"/>
</dbReference>
<dbReference type="InterPro" id="IPR042178">
    <property type="entry name" value="Serpin_sf_1"/>
</dbReference>
<keyword evidence="4" id="KW-0646">Protease inhibitor</keyword>
<dbReference type="Gene3D" id="2.30.39.10">
    <property type="entry name" value="Alpha-1-antitrypsin, domain 1"/>
    <property type="match status" value="1"/>
</dbReference>
<dbReference type="SUPFAM" id="SSF56574">
    <property type="entry name" value="Serpins"/>
    <property type="match status" value="1"/>
</dbReference>
<accession>A0A1W4X0J8</accession>
<dbReference type="GO" id="GO:0004867">
    <property type="term" value="F:serine-type endopeptidase inhibitor activity"/>
    <property type="evidence" value="ECO:0007669"/>
    <property type="project" value="UniProtKB-KW"/>
</dbReference>
<dbReference type="Proteomes" id="UP000192223">
    <property type="component" value="Unplaced"/>
</dbReference>
<keyword evidence="10" id="KW-1185">Reference proteome</keyword>
<dbReference type="InParanoid" id="A0A1W4X0J8"/>
<keyword evidence="5" id="KW-0732">Signal</keyword>
<dbReference type="RefSeq" id="XP_018329661.1">
    <property type="nucleotide sequence ID" value="XM_018474159.2"/>
</dbReference>
<dbReference type="FunFam" id="2.30.39.10:FF:000030">
    <property type="entry name" value="Serpin 2"/>
    <property type="match status" value="1"/>
</dbReference>
<keyword evidence="7" id="KW-0325">Glycoprotein</keyword>
<comment type="subcellular location">
    <subcellularLocation>
        <location evidence="1">Secreted</location>
    </subcellularLocation>
</comment>
<dbReference type="InterPro" id="IPR023796">
    <property type="entry name" value="Serpin_dom"/>
</dbReference>
<dbReference type="AlphaFoldDB" id="A0A1W4X0J8"/>
<name>A0A1W4X0J8_AGRPL</name>
<proteinExistence type="inferred from homology"/>
<reference evidence="11" key="1">
    <citation type="submission" date="2025-08" db="UniProtKB">
        <authorList>
            <consortium name="RefSeq"/>
        </authorList>
    </citation>
    <scope>IDENTIFICATION</scope>
    <source>
        <tissue evidence="11">Entire body</tissue>
    </source>
</reference>
<dbReference type="GO" id="GO:0005615">
    <property type="term" value="C:extracellular space"/>
    <property type="evidence" value="ECO:0007669"/>
    <property type="project" value="InterPro"/>
</dbReference>
<feature type="domain" description="Serpin" evidence="9">
    <location>
        <begin position="52"/>
        <end position="414"/>
    </location>
</feature>
<keyword evidence="6" id="KW-0722">Serine protease inhibitor</keyword>
<dbReference type="STRING" id="224129.A0A1W4X0J8"/>
<evidence type="ECO:0000256" key="2">
    <source>
        <dbReference type="ARBA" id="ARBA00009500"/>
    </source>
</evidence>
<dbReference type="PANTHER" id="PTHR11461:SF211">
    <property type="entry name" value="GH10112P-RELATED"/>
    <property type="match status" value="1"/>
</dbReference>
<dbReference type="InterPro" id="IPR042185">
    <property type="entry name" value="Serpin_sf_2"/>
</dbReference>
<evidence type="ECO:0000256" key="5">
    <source>
        <dbReference type="ARBA" id="ARBA00022729"/>
    </source>
</evidence>
<dbReference type="FunCoup" id="A0A1W4X0J8">
    <property type="interactions" value="24"/>
</dbReference>
<dbReference type="SMART" id="SM00093">
    <property type="entry name" value="SERPIN"/>
    <property type="match status" value="1"/>
</dbReference>
<sequence>MLFNTVLVVFGRRFYNVLIVRALSFLFLSSLFIHESMSQSAEVTSANSQFANKLFQRLVKDNNENVFFSPISVHTILSLIYQGAKNDTQKALAEVLNVPEAKATADGYKAVMSELNNVDNVTLHIANKIWVKENLKLKNSFQTLAVDNFFAEAEPADFNKPEASAELINQWVEQKTNNKIKELIQKDMINGNTAMVLVNAIYFKGNWAKQFKKHATIKQPFYVSNEETVNVDMMHIESNFRYAEDKDLDAKILELPYTNQDVSMLIILPNKKDGINELQQKIVTKDLTSLSNNLRSIKVNVALPKFKIESTINLVQVLTDLGLGIIFSNDANFEDLLDNSAPLKVSDAIQKAFIEVNEEGSEAAAATAAVMMLRSMPMPQETMRFIADHPFIFFLSKRQDLSLTRLFEGRLSKPLP</sequence>
<protein>
    <submittedName>
        <fullName evidence="11">Antichymotrypsin-2 isoform X2</fullName>
    </submittedName>
</protein>